<protein>
    <submittedName>
        <fullName evidence="2">Uncharacterized protein</fullName>
    </submittedName>
</protein>
<organism evidence="2 3">
    <name type="scientific">Caerostris extrusa</name>
    <name type="common">Bark spider</name>
    <name type="synonym">Caerostris bankana</name>
    <dbReference type="NCBI Taxonomy" id="172846"/>
    <lineage>
        <taxon>Eukaryota</taxon>
        <taxon>Metazoa</taxon>
        <taxon>Ecdysozoa</taxon>
        <taxon>Arthropoda</taxon>
        <taxon>Chelicerata</taxon>
        <taxon>Arachnida</taxon>
        <taxon>Araneae</taxon>
        <taxon>Araneomorphae</taxon>
        <taxon>Entelegynae</taxon>
        <taxon>Araneoidea</taxon>
        <taxon>Araneidae</taxon>
        <taxon>Caerostris</taxon>
    </lineage>
</organism>
<evidence type="ECO:0000313" key="2">
    <source>
        <dbReference type="EMBL" id="GIX83755.1"/>
    </source>
</evidence>
<reference evidence="2 3" key="1">
    <citation type="submission" date="2021-06" db="EMBL/GenBank/DDBJ databases">
        <title>Caerostris extrusa draft genome.</title>
        <authorList>
            <person name="Kono N."/>
            <person name="Arakawa K."/>
        </authorList>
    </citation>
    <scope>NUCLEOTIDE SEQUENCE [LARGE SCALE GENOMIC DNA]</scope>
</reference>
<sequence>MIALIILRSVKMIYLKSILSSYFHWIVATSLNGFSCLLIFLFFSIKRQEIISFHLRKCQGSIIETAEHSRYCLLNVLLHARSKKNGLKCCSMEEGR</sequence>
<proteinExistence type="predicted"/>
<name>A0AAV4NG56_CAEEX</name>
<evidence type="ECO:0000256" key="1">
    <source>
        <dbReference type="SAM" id="Phobius"/>
    </source>
</evidence>
<dbReference type="EMBL" id="BPLR01020902">
    <property type="protein sequence ID" value="GIX83755.1"/>
    <property type="molecule type" value="Genomic_DNA"/>
</dbReference>
<comment type="caution">
    <text evidence="2">The sequence shown here is derived from an EMBL/GenBank/DDBJ whole genome shotgun (WGS) entry which is preliminary data.</text>
</comment>
<feature type="transmembrane region" description="Helical" evidence="1">
    <location>
        <begin position="22"/>
        <end position="43"/>
    </location>
</feature>
<keyword evidence="1" id="KW-0472">Membrane</keyword>
<dbReference type="AlphaFoldDB" id="A0AAV4NG56"/>
<keyword evidence="1" id="KW-1133">Transmembrane helix</keyword>
<dbReference type="Proteomes" id="UP001054945">
    <property type="component" value="Unassembled WGS sequence"/>
</dbReference>
<keyword evidence="3" id="KW-1185">Reference proteome</keyword>
<keyword evidence="1" id="KW-0812">Transmembrane</keyword>
<accession>A0AAV4NG56</accession>
<evidence type="ECO:0000313" key="3">
    <source>
        <dbReference type="Proteomes" id="UP001054945"/>
    </source>
</evidence>
<gene>
    <name evidence="2" type="ORF">CEXT_277691</name>
</gene>